<organism evidence="2">
    <name type="scientific">Amblyomma triste</name>
    <name type="common">Neotropical tick</name>
    <dbReference type="NCBI Taxonomy" id="251400"/>
    <lineage>
        <taxon>Eukaryota</taxon>
        <taxon>Metazoa</taxon>
        <taxon>Ecdysozoa</taxon>
        <taxon>Arthropoda</taxon>
        <taxon>Chelicerata</taxon>
        <taxon>Arachnida</taxon>
        <taxon>Acari</taxon>
        <taxon>Parasitiformes</taxon>
        <taxon>Ixodida</taxon>
        <taxon>Ixodoidea</taxon>
        <taxon>Ixodidae</taxon>
        <taxon>Amblyomminae</taxon>
        <taxon>Amblyomma</taxon>
    </lineage>
</organism>
<name>A0A023G387_AMBTT</name>
<dbReference type="AlphaFoldDB" id="A0A023G387"/>
<keyword evidence="1" id="KW-0812">Transmembrane</keyword>
<keyword evidence="1" id="KW-1133">Transmembrane helix</keyword>
<proteinExistence type="evidence at transcript level"/>
<evidence type="ECO:0000256" key="1">
    <source>
        <dbReference type="SAM" id="Phobius"/>
    </source>
</evidence>
<evidence type="ECO:0000313" key="2">
    <source>
        <dbReference type="EMBL" id="JAC27365.1"/>
    </source>
</evidence>
<protein>
    <submittedName>
        <fullName evidence="2">Putative secreted protein</fullName>
    </submittedName>
</protein>
<accession>A0A023G387</accession>
<keyword evidence="1" id="KW-0472">Membrane</keyword>
<reference evidence="2" key="1">
    <citation type="submission" date="2014-03" db="EMBL/GenBank/DDBJ databases">
        <title>The sialotranscriptome of Amblyomma triste, Amblyomma parvum and Amblyomma cajennense ticks, uncovered by 454-based RNA-seq.</title>
        <authorList>
            <person name="Garcia G.R."/>
            <person name="Gardinassi L.G."/>
            <person name="Ribeiro J.M."/>
            <person name="Anatriello E."/>
            <person name="Ferreira B.R."/>
            <person name="Moreira H.N."/>
            <person name="Mafra C."/>
            <person name="Olegario M.M."/>
            <person name="Szabo P.J."/>
            <person name="Miranda-Santos I.K."/>
            <person name="Maruyama S.R."/>
        </authorList>
    </citation>
    <scope>NUCLEOTIDE SEQUENCE</scope>
    <source>
        <strain evidence="2">Mato Grasso do Sul</strain>
        <tissue evidence="2">Salivary glands</tissue>
    </source>
</reference>
<dbReference type="EMBL" id="GBBM01008053">
    <property type="protein sequence ID" value="JAC27365.1"/>
    <property type="molecule type" value="mRNA"/>
</dbReference>
<feature type="transmembrane region" description="Helical" evidence="1">
    <location>
        <begin position="6"/>
        <end position="27"/>
    </location>
</feature>
<sequence length="71" mass="8033">MAKVAAFTSIFLFRVLMLFLCISLALVQFFRKPKSAKVVFSSSLKCSTLIAPSFSNSRYVFFRSFKHVLAS</sequence>